<dbReference type="InterPro" id="IPR018247">
    <property type="entry name" value="EF_Hand_1_Ca_BS"/>
</dbReference>
<dbReference type="AlphaFoldDB" id="A0A2W4ZPE7"/>
<keyword evidence="1" id="KW-1133">Transmembrane helix</keyword>
<gene>
    <name evidence="3" type="ORF">DI626_08480</name>
</gene>
<dbReference type="PROSITE" id="PS50222">
    <property type="entry name" value="EF_HAND_2"/>
    <property type="match status" value="1"/>
</dbReference>
<keyword evidence="1" id="KW-0472">Membrane</keyword>
<protein>
    <recommendedName>
        <fullName evidence="2">EF-hand domain-containing protein</fullName>
    </recommendedName>
</protein>
<dbReference type="GO" id="GO:0005509">
    <property type="term" value="F:calcium ion binding"/>
    <property type="evidence" value="ECO:0007669"/>
    <property type="project" value="InterPro"/>
</dbReference>
<dbReference type="InterPro" id="IPR002048">
    <property type="entry name" value="EF_hand_dom"/>
</dbReference>
<comment type="caution">
    <text evidence="3">The sequence shown here is derived from an EMBL/GenBank/DDBJ whole genome shotgun (WGS) entry which is preliminary data.</text>
</comment>
<keyword evidence="1" id="KW-0812">Transmembrane</keyword>
<evidence type="ECO:0000313" key="4">
    <source>
        <dbReference type="Proteomes" id="UP000249557"/>
    </source>
</evidence>
<evidence type="ECO:0000313" key="3">
    <source>
        <dbReference type="EMBL" id="PZO84223.1"/>
    </source>
</evidence>
<proteinExistence type="predicted"/>
<feature type="transmembrane region" description="Helical" evidence="1">
    <location>
        <begin position="37"/>
        <end position="56"/>
    </location>
</feature>
<reference evidence="3 4" key="1">
    <citation type="submission" date="2017-08" db="EMBL/GenBank/DDBJ databases">
        <title>Infants hospitalized years apart are colonized by the same room-sourced microbial strains.</title>
        <authorList>
            <person name="Brooks B."/>
            <person name="Olm M.R."/>
            <person name="Firek B.A."/>
            <person name="Baker R."/>
            <person name="Thomas B.C."/>
            <person name="Morowitz M.J."/>
            <person name="Banfield J.F."/>
        </authorList>
    </citation>
    <scope>NUCLEOTIDE SEQUENCE [LARGE SCALE GENOMIC DNA]</scope>
    <source>
        <strain evidence="3">S2_018_000_R2_104</strain>
    </source>
</reference>
<dbReference type="InterPro" id="IPR011992">
    <property type="entry name" value="EF-hand-dom_pair"/>
</dbReference>
<sequence>MYRERNGRLYIQAVFAGRFEKEALYISFCEGMIFMKLVLPVVLLVVTAIAAVPVFAEKKSGSFTEQDKIALRKVELARLDTNKDGIVTVSDLMNSIKFKFAAIDTNNDRIADRVEIENYIKRFRAEHEGVYGKSLDNQERKLRQRLAAADQNRDGTLIFNEYWQYFLARYRLFDRNKNGIIEENEYFTDVDQYPYAN</sequence>
<name>A0A2W4ZPE7_9BACT</name>
<organism evidence="3 4">
    <name type="scientific">Micavibrio aeruginosavorus</name>
    <dbReference type="NCBI Taxonomy" id="349221"/>
    <lineage>
        <taxon>Bacteria</taxon>
        <taxon>Pseudomonadati</taxon>
        <taxon>Bdellovibrionota</taxon>
        <taxon>Bdellovibrionia</taxon>
        <taxon>Bdellovibrionales</taxon>
        <taxon>Pseudobdellovibrionaceae</taxon>
        <taxon>Micavibrio</taxon>
    </lineage>
</organism>
<feature type="domain" description="EF-hand" evidence="2">
    <location>
        <begin position="137"/>
        <end position="172"/>
    </location>
</feature>
<dbReference type="Proteomes" id="UP000249557">
    <property type="component" value="Unassembled WGS sequence"/>
</dbReference>
<dbReference type="PROSITE" id="PS00018">
    <property type="entry name" value="EF_HAND_1"/>
    <property type="match status" value="1"/>
</dbReference>
<evidence type="ECO:0000256" key="1">
    <source>
        <dbReference type="SAM" id="Phobius"/>
    </source>
</evidence>
<dbReference type="EMBL" id="QFNK01000184">
    <property type="protein sequence ID" value="PZO84223.1"/>
    <property type="molecule type" value="Genomic_DNA"/>
</dbReference>
<accession>A0A2W4ZPE7</accession>
<dbReference type="Gene3D" id="1.10.238.10">
    <property type="entry name" value="EF-hand"/>
    <property type="match status" value="2"/>
</dbReference>
<evidence type="ECO:0000259" key="2">
    <source>
        <dbReference type="PROSITE" id="PS50222"/>
    </source>
</evidence>
<dbReference type="SUPFAM" id="SSF47473">
    <property type="entry name" value="EF-hand"/>
    <property type="match status" value="1"/>
</dbReference>